<name>A0A844Z180_9SPHN</name>
<organism evidence="3 4">
    <name type="scientific">Alteraurantiacibacter buctensis</name>
    <dbReference type="NCBI Taxonomy" id="1503981"/>
    <lineage>
        <taxon>Bacteria</taxon>
        <taxon>Pseudomonadati</taxon>
        <taxon>Pseudomonadota</taxon>
        <taxon>Alphaproteobacteria</taxon>
        <taxon>Sphingomonadales</taxon>
        <taxon>Erythrobacteraceae</taxon>
        <taxon>Alteraurantiacibacter</taxon>
    </lineage>
</organism>
<reference evidence="3 4" key="1">
    <citation type="submission" date="2019-12" db="EMBL/GenBank/DDBJ databases">
        <title>Genomic-based taxomic classification of the family Erythrobacteraceae.</title>
        <authorList>
            <person name="Xu L."/>
        </authorList>
    </citation>
    <scope>NUCLEOTIDE SEQUENCE [LARGE SCALE GENOMIC DNA]</scope>
    <source>
        <strain evidence="3 4">M0322</strain>
    </source>
</reference>
<dbReference type="InterPro" id="IPR050272">
    <property type="entry name" value="Isochorismatase-like_hydrls"/>
</dbReference>
<gene>
    <name evidence="3" type="ORF">GRI99_11175</name>
</gene>
<evidence type="ECO:0000259" key="2">
    <source>
        <dbReference type="Pfam" id="PF00857"/>
    </source>
</evidence>
<dbReference type="SUPFAM" id="SSF52499">
    <property type="entry name" value="Isochorismatase-like hydrolases"/>
    <property type="match status" value="1"/>
</dbReference>
<dbReference type="Proteomes" id="UP000466966">
    <property type="component" value="Unassembled WGS sequence"/>
</dbReference>
<evidence type="ECO:0000313" key="4">
    <source>
        <dbReference type="Proteomes" id="UP000466966"/>
    </source>
</evidence>
<keyword evidence="1" id="KW-0378">Hydrolase</keyword>
<keyword evidence="4" id="KW-1185">Reference proteome</keyword>
<dbReference type="InterPro" id="IPR036380">
    <property type="entry name" value="Isochorismatase-like_sf"/>
</dbReference>
<dbReference type="CDD" id="cd00431">
    <property type="entry name" value="cysteine_hydrolases"/>
    <property type="match status" value="1"/>
</dbReference>
<accession>A0A844Z180</accession>
<dbReference type="RefSeq" id="WP_160772113.1">
    <property type="nucleotide sequence ID" value="NZ_WTYV01000004.1"/>
</dbReference>
<sequence length="224" mass="24483">MPHAVDHHAILDRLAAMRGVGNVFAVPDPARTAHVIVDLQNGFMQVGAPVEVPMARHIVDEVNLVSRAVREAGGTNIFLRYTTPPDWENQWTVFWERMGPAAAGHREAFTPGHPMHDLWAGLDVRPDDLVVDKHRFSGFFPGTSTLPDVLRDRGINTLIISGTLTNCCCESTARDAMQAGYRVIMAADANAALTDEEHGATLHILAFVFADLLSAKEIAALWQA</sequence>
<evidence type="ECO:0000313" key="3">
    <source>
        <dbReference type="EMBL" id="MXO72187.1"/>
    </source>
</evidence>
<dbReference type="AlphaFoldDB" id="A0A844Z180"/>
<dbReference type="PANTHER" id="PTHR43540:SF6">
    <property type="entry name" value="ISOCHORISMATASE-LIKE DOMAIN-CONTAINING PROTEIN"/>
    <property type="match status" value="1"/>
</dbReference>
<proteinExistence type="predicted"/>
<dbReference type="InterPro" id="IPR000868">
    <property type="entry name" value="Isochorismatase-like_dom"/>
</dbReference>
<comment type="caution">
    <text evidence="3">The sequence shown here is derived from an EMBL/GenBank/DDBJ whole genome shotgun (WGS) entry which is preliminary data.</text>
</comment>
<feature type="domain" description="Isochorismatase-like" evidence="2">
    <location>
        <begin position="32"/>
        <end position="216"/>
    </location>
</feature>
<dbReference type="OrthoDB" id="9807387at2"/>
<protein>
    <submittedName>
        <fullName evidence="3">Isochorismatase family protein</fullName>
    </submittedName>
</protein>
<dbReference type="EMBL" id="WTYV01000004">
    <property type="protein sequence ID" value="MXO72187.1"/>
    <property type="molecule type" value="Genomic_DNA"/>
</dbReference>
<dbReference type="GO" id="GO:0016787">
    <property type="term" value="F:hydrolase activity"/>
    <property type="evidence" value="ECO:0007669"/>
    <property type="project" value="UniProtKB-KW"/>
</dbReference>
<dbReference type="Gene3D" id="3.40.50.850">
    <property type="entry name" value="Isochorismatase-like"/>
    <property type="match status" value="1"/>
</dbReference>
<dbReference type="Pfam" id="PF00857">
    <property type="entry name" value="Isochorismatase"/>
    <property type="match status" value="1"/>
</dbReference>
<dbReference type="PANTHER" id="PTHR43540">
    <property type="entry name" value="PEROXYUREIDOACRYLATE/UREIDOACRYLATE AMIDOHYDROLASE-RELATED"/>
    <property type="match status" value="1"/>
</dbReference>
<evidence type="ECO:0000256" key="1">
    <source>
        <dbReference type="ARBA" id="ARBA00022801"/>
    </source>
</evidence>